<sequence>MSESFLTQSGNPRNLRVYKVTEVIYDLTYYFTQHYLQRGDRTIDQMVQAARSGKQNIIEGNEAATTSLESNIKLTNVARASLAELLTDYEDYLRVRNLPLWGATHPRYERIRSYARSEELQQEYQALMSRLRAWLGRDRQTTRRGPVMCVTRDVCQFCRVTVLMCNGCRDARKCLAGGRPLNQRLRCPIVSKRDE</sequence>
<dbReference type="InterPro" id="IPR012657">
    <property type="entry name" value="23S_rRNA-intervening_sequence"/>
</dbReference>
<gene>
    <name evidence="1" type="ORF">PORUE0001_1283</name>
</gene>
<reference evidence="1 2" key="1">
    <citation type="submission" date="2009-04" db="EMBL/GenBank/DDBJ databases">
        <authorList>
            <person name="Sebastian Y."/>
            <person name="Madupu R."/>
            <person name="Durkin A.S."/>
            <person name="Torralba M."/>
            <person name="Methe B."/>
            <person name="Sutton G.G."/>
            <person name="Strausberg R.L."/>
            <person name="Nelson K.E."/>
        </authorList>
    </citation>
    <scope>NUCLEOTIDE SEQUENCE [LARGE SCALE GENOMIC DNA]</scope>
    <source>
        <strain evidence="1 2">60-3</strain>
    </source>
</reference>
<name>C2MCG8_9PORP</name>
<comment type="caution">
    <text evidence="1">The sequence shown here is derived from an EMBL/GenBank/DDBJ whole genome shotgun (WGS) entry which is preliminary data.</text>
</comment>
<evidence type="ECO:0000313" key="2">
    <source>
        <dbReference type="Proteomes" id="UP000003303"/>
    </source>
</evidence>
<protein>
    <recommendedName>
        <fullName evidence="3">S23 ribosomal protein</fullName>
    </recommendedName>
</protein>
<dbReference type="AlphaFoldDB" id="C2MCG8"/>
<proteinExistence type="predicted"/>
<dbReference type="SUPFAM" id="SSF158446">
    <property type="entry name" value="IVS-encoded protein-like"/>
    <property type="match status" value="1"/>
</dbReference>
<keyword evidence="2" id="KW-1185">Reference proteome</keyword>
<dbReference type="RefSeq" id="WP_007365595.1">
    <property type="nucleotide sequence ID" value="NZ_ACLR01000176.1"/>
</dbReference>
<dbReference type="eggNOG" id="COG0551">
    <property type="taxonomic scope" value="Bacteria"/>
</dbReference>
<organism evidence="1 2">
    <name type="scientific">Porphyromonas uenonis 60-3</name>
    <dbReference type="NCBI Taxonomy" id="596327"/>
    <lineage>
        <taxon>Bacteria</taxon>
        <taxon>Pseudomonadati</taxon>
        <taxon>Bacteroidota</taxon>
        <taxon>Bacteroidia</taxon>
        <taxon>Bacteroidales</taxon>
        <taxon>Porphyromonadaceae</taxon>
        <taxon>Porphyromonas</taxon>
    </lineage>
</organism>
<dbReference type="InterPro" id="IPR036583">
    <property type="entry name" value="23S_rRNA_IVS_sf"/>
</dbReference>
<evidence type="ECO:0000313" key="1">
    <source>
        <dbReference type="EMBL" id="EEK16586.1"/>
    </source>
</evidence>
<dbReference type="EMBL" id="ACLR01000176">
    <property type="protein sequence ID" value="EEK16586.1"/>
    <property type="molecule type" value="Genomic_DNA"/>
</dbReference>
<dbReference type="STRING" id="596327.PORUE0001_1283"/>
<accession>C2MCG8</accession>
<evidence type="ECO:0008006" key="3">
    <source>
        <dbReference type="Google" id="ProtNLM"/>
    </source>
</evidence>
<dbReference type="Proteomes" id="UP000003303">
    <property type="component" value="Unassembled WGS sequence"/>
</dbReference>
<dbReference type="Gene3D" id="1.20.1440.60">
    <property type="entry name" value="23S rRNA-intervening sequence"/>
    <property type="match status" value="1"/>
</dbReference>
<dbReference type="NCBIfam" id="TIGR02436">
    <property type="entry name" value="four helix bundle protein"/>
    <property type="match status" value="1"/>
</dbReference>
<dbReference type="OrthoDB" id="9796189at2"/>